<gene>
    <name evidence="1" type="ORF">CCAM_LOCUS1664</name>
</gene>
<evidence type="ECO:0000313" key="2">
    <source>
        <dbReference type="Proteomes" id="UP000595140"/>
    </source>
</evidence>
<evidence type="ECO:0000313" key="1">
    <source>
        <dbReference type="EMBL" id="VFQ59888.1"/>
    </source>
</evidence>
<dbReference type="Proteomes" id="UP000595140">
    <property type="component" value="Unassembled WGS sequence"/>
</dbReference>
<dbReference type="EMBL" id="OOIL02000049">
    <property type="protein sequence ID" value="VFQ59888.1"/>
    <property type="molecule type" value="Genomic_DNA"/>
</dbReference>
<sequence>MACSSETQQHNLQINCPKTTRESNIAYRIGFSNAYWVSNLAAKKGSFCQGTFTYGTKFVLGARFYRSRPCTLVVLSWEEIVHVSQCGRQATLP</sequence>
<organism evidence="1 2">
    <name type="scientific">Cuscuta campestris</name>
    <dbReference type="NCBI Taxonomy" id="132261"/>
    <lineage>
        <taxon>Eukaryota</taxon>
        <taxon>Viridiplantae</taxon>
        <taxon>Streptophyta</taxon>
        <taxon>Embryophyta</taxon>
        <taxon>Tracheophyta</taxon>
        <taxon>Spermatophyta</taxon>
        <taxon>Magnoliopsida</taxon>
        <taxon>eudicotyledons</taxon>
        <taxon>Gunneridae</taxon>
        <taxon>Pentapetalae</taxon>
        <taxon>asterids</taxon>
        <taxon>lamiids</taxon>
        <taxon>Solanales</taxon>
        <taxon>Convolvulaceae</taxon>
        <taxon>Cuscuteae</taxon>
        <taxon>Cuscuta</taxon>
        <taxon>Cuscuta subgen. Grammica</taxon>
        <taxon>Cuscuta sect. Cleistogrammica</taxon>
    </lineage>
</organism>
<accession>A0A484K561</accession>
<reference evidence="1 2" key="1">
    <citation type="submission" date="2018-04" db="EMBL/GenBank/DDBJ databases">
        <authorList>
            <person name="Vogel A."/>
        </authorList>
    </citation>
    <scope>NUCLEOTIDE SEQUENCE [LARGE SCALE GENOMIC DNA]</scope>
</reference>
<proteinExistence type="predicted"/>
<dbReference type="AlphaFoldDB" id="A0A484K561"/>
<keyword evidence="2" id="KW-1185">Reference proteome</keyword>
<name>A0A484K561_9ASTE</name>
<protein>
    <submittedName>
        <fullName evidence="1">Uncharacterized protein</fullName>
    </submittedName>
</protein>